<accession>A0A8J4DXJ6</accession>
<keyword evidence="2" id="KW-1185">Reference proteome</keyword>
<comment type="caution">
    <text evidence="1">The sequence shown here is derived from an EMBL/GenBank/DDBJ whole genome shotgun (WGS) entry which is preliminary data.</text>
</comment>
<gene>
    <name evidence="1" type="ORF">Vau01_011670</name>
</gene>
<evidence type="ECO:0000313" key="2">
    <source>
        <dbReference type="Proteomes" id="UP000612585"/>
    </source>
</evidence>
<evidence type="ECO:0008006" key="3">
    <source>
        <dbReference type="Google" id="ProtNLM"/>
    </source>
</evidence>
<name>A0A8J4DXJ6_9ACTN</name>
<dbReference type="RefSeq" id="WP_239151340.1">
    <property type="nucleotide sequence ID" value="NZ_BOPG01000009.1"/>
</dbReference>
<organism evidence="1 2">
    <name type="scientific">Virgisporangium aurantiacum</name>
    <dbReference type="NCBI Taxonomy" id="175570"/>
    <lineage>
        <taxon>Bacteria</taxon>
        <taxon>Bacillati</taxon>
        <taxon>Actinomycetota</taxon>
        <taxon>Actinomycetes</taxon>
        <taxon>Micromonosporales</taxon>
        <taxon>Micromonosporaceae</taxon>
        <taxon>Virgisporangium</taxon>
    </lineage>
</organism>
<dbReference type="Proteomes" id="UP000612585">
    <property type="component" value="Unassembled WGS sequence"/>
</dbReference>
<evidence type="ECO:0000313" key="1">
    <source>
        <dbReference type="EMBL" id="GIJ53651.1"/>
    </source>
</evidence>
<dbReference type="AlphaFoldDB" id="A0A8J4DXJ6"/>
<reference evidence="1" key="1">
    <citation type="submission" date="2021-01" db="EMBL/GenBank/DDBJ databases">
        <title>Whole genome shotgun sequence of Virgisporangium aurantiacum NBRC 16421.</title>
        <authorList>
            <person name="Komaki H."/>
            <person name="Tamura T."/>
        </authorList>
    </citation>
    <scope>NUCLEOTIDE SEQUENCE</scope>
    <source>
        <strain evidence="1">NBRC 16421</strain>
    </source>
</reference>
<dbReference type="EMBL" id="BOPG01000009">
    <property type="protein sequence ID" value="GIJ53651.1"/>
    <property type="molecule type" value="Genomic_DNA"/>
</dbReference>
<proteinExistence type="predicted"/>
<protein>
    <recommendedName>
        <fullName evidence="3">Integrase</fullName>
    </recommendedName>
</protein>
<sequence>MSLRLLYLAFRRTTEWLALLTRGNSAKDVEILVLRHENAILRRTSPRPQLDWD</sequence>